<keyword evidence="2 3" id="KW-0732">Signal</keyword>
<dbReference type="PANTHER" id="PTHR35936:SF17">
    <property type="entry name" value="ARGININE-BINDING EXTRACELLULAR PROTEIN ARTP"/>
    <property type="match status" value="1"/>
</dbReference>
<dbReference type="InterPro" id="IPR001638">
    <property type="entry name" value="Solute-binding_3/MltF_N"/>
</dbReference>
<accession>A0A9J6S675</accession>
<proteinExistence type="inferred from homology"/>
<evidence type="ECO:0000313" key="5">
    <source>
        <dbReference type="EMBL" id="MRL38821.1"/>
    </source>
</evidence>
<reference evidence="5" key="1">
    <citation type="submission" date="2019-10" db="EMBL/GenBank/DDBJ databases">
        <title>Molecular typing, antibiotic resistance determination and virulence profiling for 36 multidrug-resistant clinical Klebsiella pneumoniae isolates using second- and third-generation sequencing.</title>
        <authorList>
            <person name="Shelenkov A."/>
            <person name="Mikhaylova Y."/>
            <person name="Yanushevich Y."/>
            <person name="Samoilov A."/>
            <person name="Petrova L."/>
            <person name="Fomina V."/>
            <person name="Gusarov V."/>
            <person name="Zamyatin M."/>
            <person name="Shagin D."/>
        </authorList>
    </citation>
    <scope>NUCLEOTIDE SEQUENCE [LARGE SCALE GENOMIC DNA]</scope>
    <source>
        <strain evidence="5">CriePir115</strain>
    </source>
</reference>
<feature type="domain" description="Solute-binding protein family 3/N-terminal" evidence="4">
    <location>
        <begin position="34"/>
        <end position="270"/>
    </location>
</feature>
<evidence type="ECO:0000256" key="1">
    <source>
        <dbReference type="ARBA" id="ARBA00010333"/>
    </source>
</evidence>
<evidence type="ECO:0000259" key="4">
    <source>
        <dbReference type="SMART" id="SM00062"/>
    </source>
</evidence>
<dbReference type="NCBIfam" id="TIGR02995">
    <property type="entry name" value="ectoine_ehuB"/>
    <property type="match status" value="1"/>
</dbReference>
<organism evidence="5">
    <name type="scientific">Klebsiella pneumoniae</name>
    <dbReference type="NCBI Taxonomy" id="573"/>
    <lineage>
        <taxon>Bacteria</taxon>
        <taxon>Pseudomonadati</taxon>
        <taxon>Pseudomonadota</taxon>
        <taxon>Gammaproteobacteria</taxon>
        <taxon>Enterobacterales</taxon>
        <taxon>Enterobacteriaceae</taxon>
        <taxon>Klebsiella/Raoultella group</taxon>
        <taxon>Klebsiella</taxon>
        <taxon>Klebsiella pneumoniae complex</taxon>
    </lineage>
</organism>
<dbReference type="Pfam" id="PF00497">
    <property type="entry name" value="SBP_bac_3"/>
    <property type="match status" value="1"/>
</dbReference>
<dbReference type="SUPFAM" id="SSF53850">
    <property type="entry name" value="Periplasmic binding protein-like II"/>
    <property type="match status" value="1"/>
</dbReference>
<feature type="chain" id="PRO_5039906754" evidence="3">
    <location>
        <begin position="24"/>
        <end position="285"/>
    </location>
</feature>
<feature type="signal peptide" evidence="3">
    <location>
        <begin position="1"/>
        <end position="23"/>
    </location>
</feature>
<name>A0A9J6S675_KLEPN</name>
<dbReference type="EMBL" id="WJWF01000049">
    <property type="protein sequence ID" value="MRL38821.1"/>
    <property type="molecule type" value="Genomic_DNA"/>
</dbReference>
<dbReference type="GO" id="GO:0033294">
    <property type="term" value="F:ectoine binding"/>
    <property type="evidence" value="ECO:0007669"/>
    <property type="project" value="InterPro"/>
</dbReference>
<dbReference type="SMART" id="SM00062">
    <property type="entry name" value="PBPb"/>
    <property type="match status" value="1"/>
</dbReference>
<dbReference type="PANTHER" id="PTHR35936">
    <property type="entry name" value="MEMBRANE-BOUND LYTIC MUREIN TRANSGLYCOSYLASE F"/>
    <property type="match status" value="1"/>
</dbReference>
<evidence type="ECO:0000256" key="2">
    <source>
        <dbReference type="ARBA" id="ARBA00022729"/>
    </source>
</evidence>
<evidence type="ECO:0000256" key="3">
    <source>
        <dbReference type="SAM" id="SignalP"/>
    </source>
</evidence>
<dbReference type="RefSeq" id="WP_135699541.1">
    <property type="nucleotide sequence ID" value="NZ_CAXOCO010000009.1"/>
</dbReference>
<sequence length="285" mass="30555">MSFRYKMASLLLSLSAISGVANADLFDNINANKSIRVGFAEQEPFIVTSANGGLSGYEVDLLDAVLARFGTKVDLQAVPTQFGALIPGLQANRFDVIASDLWIRADRAKLVAFANPTHAIIDGVIVLKGNPKKIHSYEDIAKNPDIKLGYISGGGPIADHALSSGVKKEQLVALPDFASLINSVKTKRIDAFVNPNISINAAIKTANDPAIERAEPFKQAVIDGKSTIAYGSYAFRTSDKAFVQQFNVHLKEVIASGEALKIGEKYGFTANDIPAADFTLEDALK</sequence>
<comment type="caution">
    <text evidence="5">The sequence shown here is derived from an EMBL/GenBank/DDBJ whole genome shotgun (WGS) entry which is preliminary data.</text>
</comment>
<dbReference type="Gene3D" id="3.40.190.10">
    <property type="entry name" value="Periplasmic binding protein-like II"/>
    <property type="match status" value="2"/>
</dbReference>
<dbReference type="InterPro" id="IPR014337">
    <property type="entry name" value="Ectoine_EhuB"/>
</dbReference>
<comment type="similarity">
    <text evidence="1">Belongs to the bacterial solute-binding protein 3 family.</text>
</comment>
<dbReference type="GO" id="GO:0051470">
    <property type="term" value="P:ectoine transmembrane transport"/>
    <property type="evidence" value="ECO:0007669"/>
    <property type="project" value="InterPro"/>
</dbReference>
<protein>
    <submittedName>
        <fullName evidence="5">Ectoine/hydroxyectoine ABC transporter substrate-binding protein EhuB</fullName>
    </submittedName>
</protein>
<gene>
    <name evidence="5" type="primary">ehuB</name>
    <name evidence="5" type="ORF">GJJ18_25940</name>
</gene>
<dbReference type="AlphaFoldDB" id="A0A9J6S675"/>